<dbReference type="Proteomes" id="UP000652761">
    <property type="component" value="Unassembled WGS sequence"/>
</dbReference>
<name>A0A843W2P8_COLES</name>
<dbReference type="EMBL" id="NMUH01002704">
    <property type="protein sequence ID" value="MQM01597.1"/>
    <property type="molecule type" value="Genomic_DNA"/>
</dbReference>
<reference evidence="1" key="1">
    <citation type="submission" date="2017-07" db="EMBL/GenBank/DDBJ databases">
        <title>Taro Niue Genome Assembly and Annotation.</title>
        <authorList>
            <person name="Atibalentja N."/>
            <person name="Keating K."/>
            <person name="Fields C.J."/>
        </authorList>
    </citation>
    <scope>NUCLEOTIDE SEQUENCE</scope>
    <source>
        <strain evidence="1">Niue_2</strain>
        <tissue evidence="1">Leaf</tissue>
    </source>
</reference>
<accession>A0A843W2P8</accession>
<keyword evidence="2" id="KW-1185">Reference proteome</keyword>
<protein>
    <recommendedName>
        <fullName evidence="3">Retrotransposon gag domain-containing protein</fullName>
    </recommendedName>
</protein>
<evidence type="ECO:0000313" key="2">
    <source>
        <dbReference type="Proteomes" id="UP000652761"/>
    </source>
</evidence>
<organism evidence="1 2">
    <name type="scientific">Colocasia esculenta</name>
    <name type="common">Wild taro</name>
    <name type="synonym">Arum esculentum</name>
    <dbReference type="NCBI Taxonomy" id="4460"/>
    <lineage>
        <taxon>Eukaryota</taxon>
        <taxon>Viridiplantae</taxon>
        <taxon>Streptophyta</taxon>
        <taxon>Embryophyta</taxon>
        <taxon>Tracheophyta</taxon>
        <taxon>Spermatophyta</taxon>
        <taxon>Magnoliopsida</taxon>
        <taxon>Liliopsida</taxon>
        <taxon>Araceae</taxon>
        <taxon>Aroideae</taxon>
        <taxon>Colocasieae</taxon>
        <taxon>Colocasia</taxon>
    </lineage>
</organism>
<dbReference type="AlphaFoldDB" id="A0A843W2P8"/>
<comment type="caution">
    <text evidence="1">The sequence shown here is derived from an EMBL/GenBank/DDBJ whole genome shotgun (WGS) entry which is preliminary data.</text>
</comment>
<proteinExistence type="predicted"/>
<evidence type="ECO:0000313" key="1">
    <source>
        <dbReference type="EMBL" id="MQM01597.1"/>
    </source>
</evidence>
<sequence>MLGERVVCGLPGVHMVYVEVSRGLCVVHVVSVYVVCSLTPFVDTSSVESPRFCVSQARSFPTEPVTREAHPYLLPGVVMDERRNVGDEGEGSGEDPTQRMIERIWESLTEIRIQQMKREQFRTLQQGNLSVLEYQMRFIALSRSRDSFKEVVVEVGNKVFNREVFSRIAAIGHRFQRNLSRVRQDSLQHIQLLDVIIAGSQDI</sequence>
<gene>
    <name evidence="1" type="ORF">Taro_034356</name>
</gene>
<evidence type="ECO:0008006" key="3">
    <source>
        <dbReference type="Google" id="ProtNLM"/>
    </source>
</evidence>